<sequence>MTAMMDENETSDQKRERKQQPQKASIASNIVASSTTSSPVPSPASGQLNLLTDYTLLRNRWEIIQKLFFGGFGEVYLARDLESDEKVAIKVESARGEQVQLPLELQIMKNYQGKKHALKLLGSGTDVAPNELSRCAELLKNSELRDLFQIHRDIKPSNFAVGRPETPDHFVLYLLDFGLARYYVDSNGNVKPPRPIVGIRGTLRYCSPVTLRREDLGRKDDLTSLFYTLFELFAGDALPWRSIKTPLEILELKEQYTVVALASSLPPQFVIVAEHVASLSFSDTPDYELIMDALKSLERESHIKATDPWDWDSTMANV</sequence>
<feature type="compositionally biased region" description="Acidic residues" evidence="1">
    <location>
        <begin position="1"/>
        <end position="10"/>
    </location>
</feature>
<dbReference type="Gene3D" id="1.10.510.10">
    <property type="entry name" value="Transferase(Phosphotransferase) domain 1"/>
    <property type="match status" value="1"/>
</dbReference>
<protein>
    <submittedName>
        <fullName evidence="4">Protein kinase domain-containing protein</fullName>
    </submittedName>
</protein>
<feature type="region of interest" description="Disordered" evidence="1">
    <location>
        <begin position="1"/>
        <end position="44"/>
    </location>
</feature>
<dbReference type="PANTHER" id="PTHR11909">
    <property type="entry name" value="CASEIN KINASE-RELATED"/>
    <property type="match status" value="1"/>
</dbReference>
<dbReference type="AlphaFoldDB" id="A0A915JLK8"/>
<dbReference type="GO" id="GO:0005524">
    <property type="term" value="F:ATP binding"/>
    <property type="evidence" value="ECO:0007669"/>
    <property type="project" value="InterPro"/>
</dbReference>
<name>A0A915JLK8_ROMCU</name>
<dbReference type="Proteomes" id="UP000887565">
    <property type="component" value="Unplaced"/>
</dbReference>
<dbReference type="SUPFAM" id="SSF56112">
    <property type="entry name" value="Protein kinase-like (PK-like)"/>
    <property type="match status" value="1"/>
</dbReference>
<dbReference type="WBParaSite" id="nRc.2.0.1.t27065-RA">
    <property type="protein sequence ID" value="nRc.2.0.1.t27065-RA"/>
    <property type="gene ID" value="nRc.2.0.1.g27065"/>
</dbReference>
<feature type="compositionally biased region" description="Polar residues" evidence="1">
    <location>
        <begin position="21"/>
        <end position="30"/>
    </location>
</feature>
<dbReference type="InterPro" id="IPR050235">
    <property type="entry name" value="CK1_Ser-Thr_kinase"/>
</dbReference>
<proteinExistence type="predicted"/>
<accession>A0A915JLK8</accession>
<dbReference type="Gene3D" id="3.30.200.20">
    <property type="entry name" value="Phosphorylase Kinase, domain 1"/>
    <property type="match status" value="1"/>
</dbReference>
<reference evidence="4" key="1">
    <citation type="submission" date="2022-11" db="UniProtKB">
        <authorList>
            <consortium name="WormBaseParasite"/>
        </authorList>
    </citation>
    <scope>IDENTIFICATION</scope>
</reference>
<dbReference type="PROSITE" id="PS50011">
    <property type="entry name" value="PROTEIN_KINASE_DOM"/>
    <property type="match status" value="1"/>
</dbReference>
<dbReference type="GO" id="GO:0004672">
    <property type="term" value="F:protein kinase activity"/>
    <property type="evidence" value="ECO:0007669"/>
    <property type="project" value="InterPro"/>
</dbReference>
<feature type="domain" description="Protein kinase" evidence="2">
    <location>
        <begin position="61"/>
        <end position="318"/>
    </location>
</feature>
<dbReference type="Pfam" id="PF00069">
    <property type="entry name" value="Pkinase"/>
    <property type="match status" value="1"/>
</dbReference>
<keyword evidence="3" id="KW-1185">Reference proteome</keyword>
<evidence type="ECO:0000313" key="3">
    <source>
        <dbReference type="Proteomes" id="UP000887565"/>
    </source>
</evidence>
<organism evidence="3 4">
    <name type="scientific">Romanomermis culicivorax</name>
    <name type="common">Nematode worm</name>
    <dbReference type="NCBI Taxonomy" id="13658"/>
    <lineage>
        <taxon>Eukaryota</taxon>
        <taxon>Metazoa</taxon>
        <taxon>Ecdysozoa</taxon>
        <taxon>Nematoda</taxon>
        <taxon>Enoplea</taxon>
        <taxon>Dorylaimia</taxon>
        <taxon>Mermithida</taxon>
        <taxon>Mermithoidea</taxon>
        <taxon>Mermithidae</taxon>
        <taxon>Romanomermis</taxon>
    </lineage>
</organism>
<evidence type="ECO:0000259" key="2">
    <source>
        <dbReference type="PROSITE" id="PS50011"/>
    </source>
</evidence>
<feature type="compositionally biased region" description="Low complexity" evidence="1">
    <location>
        <begin position="31"/>
        <end position="44"/>
    </location>
</feature>
<dbReference type="InterPro" id="IPR000719">
    <property type="entry name" value="Prot_kinase_dom"/>
</dbReference>
<dbReference type="SMART" id="SM00220">
    <property type="entry name" value="S_TKc"/>
    <property type="match status" value="1"/>
</dbReference>
<evidence type="ECO:0000256" key="1">
    <source>
        <dbReference type="SAM" id="MobiDB-lite"/>
    </source>
</evidence>
<evidence type="ECO:0000313" key="4">
    <source>
        <dbReference type="WBParaSite" id="nRc.2.0.1.t27065-RA"/>
    </source>
</evidence>
<dbReference type="InterPro" id="IPR011009">
    <property type="entry name" value="Kinase-like_dom_sf"/>
</dbReference>
<dbReference type="OMA" id="FMSMELL"/>